<protein>
    <submittedName>
        <fullName evidence="1">Uncharacterized protein</fullName>
    </submittedName>
</protein>
<dbReference type="OrthoDB" id="9134379at2"/>
<name>A0A3A6QEX2_9VIBR</name>
<proteinExistence type="predicted"/>
<dbReference type="Proteomes" id="UP000273252">
    <property type="component" value="Unassembled WGS sequence"/>
</dbReference>
<keyword evidence="2" id="KW-1185">Reference proteome</keyword>
<dbReference type="EMBL" id="QVMU01000009">
    <property type="protein sequence ID" value="RJX70925.1"/>
    <property type="molecule type" value="Genomic_DNA"/>
</dbReference>
<dbReference type="AlphaFoldDB" id="A0A3A6QEX2"/>
<dbReference type="RefSeq" id="WP_120031340.1">
    <property type="nucleotide sequence ID" value="NZ_QVMU01000009.1"/>
</dbReference>
<sequence length="195" mass="21729">MAFQRMMTDRIKVIKTNGDEYSDLKASVQDKGIYLMQSNVSIETNDLIQRFMSSGGEETYKVIDPGFHEKFHSIPAHYQIKAKKLGIPEAKEAVQNITYNFHGDNARVNNNSVDNSTNIVNQNSEIVEHIQLLRSEIDRLVQDTAEKKEALEVVDAIELQIQSDKPSKAVVKTLLSALPHAGSIASVGSFLLSIL</sequence>
<accession>A0A3A6QEX2</accession>
<evidence type="ECO:0000313" key="2">
    <source>
        <dbReference type="Proteomes" id="UP000273252"/>
    </source>
</evidence>
<organism evidence="1 2">
    <name type="scientific">Vibrio sinensis</name>
    <dbReference type="NCBI Taxonomy" id="2302434"/>
    <lineage>
        <taxon>Bacteria</taxon>
        <taxon>Pseudomonadati</taxon>
        <taxon>Pseudomonadota</taxon>
        <taxon>Gammaproteobacteria</taxon>
        <taxon>Vibrionales</taxon>
        <taxon>Vibrionaceae</taxon>
        <taxon>Vibrio</taxon>
    </lineage>
</organism>
<gene>
    <name evidence="1" type="ORF">DZ860_11360</name>
</gene>
<reference evidence="1 2" key="1">
    <citation type="submission" date="2018-08" db="EMBL/GenBank/DDBJ databases">
        <title>Vibrio isolated from the Eastern China Marginal Seas.</title>
        <authorList>
            <person name="Li Y."/>
        </authorList>
    </citation>
    <scope>NUCLEOTIDE SEQUENCE [LARGE SCALE GENOMIC DNA]</scope>
    <source>
        <strain evidence="1 2">BEI233</strain>
    </source>
</reference>
<evidence type="ECO:0000313" key="1">
    <source>
        <dbReference type="EMBL" id="RJX70925.1"/>
    </source>
</evidence>
<comment type="caution">
    <text evidence="1">The sequence shown here is derived from an EMBL/GenBank/DDBJ whole genome shotgun (WGS) entry which is preliminary data.</text>
</comment>